<sequence>MTKYYNSHIKVKDFQPADLVMKTADIAIHHSTLDKLTSTWEGTYIINIELNSCMYQVQIHNGRELS</sequence>
<dbReference type="AlphaFoldDB" id="A0A2I0W5M1"/>
<evidence type="ECO:0000313" key="2">
    <source>
        <dbReference type="Proteomes" id="UP000233837"/>
    </source>
</evidence>
<gene>
    <name evidence="1" type="ORF">MA16_Dca016258</name>
</gene>
<proteinExistence type="predicted"/>
<reference evidence="1 2" key="1">
    <citation type="journal article" date="2016" name="Sci. Rep.">
        <title>The Dendrobium catenatum Lindl. genome sequence provides insights into polysaccharide synthase, floral development and adaptive evolution.</title>
        <authorList>
            <person name="Zhang G.Q."/>
            <person name="Xu Q."/>
            <person name="Bian C."/>
            <person name="Tsai W.C."/>
            <person name="Yeh C.M."/>
            <person name="Liu K.W."/>
            <person name="Yoshida K."/>
            <person name="Zhang L.S."/>
            <person name="Chang S.B."/>
            <person name="Chen F."/>
            <person name="Shi Y."/>
            <person name="Su Y.Y."/>
            <person name="Zhang Y.Q."/>
            <person name="Chen L.J."/>
            <person name="Yin Y."/>
            <person name="Lin M."/>
            <person name="Huang H."/>
            <person name="Deng H."/>
            <person name="Wang Z.W."/>
            <person name="Zhu S.L."/>
            <person name="Zhao X."/>
            <person name="Deng C."/>
            <person name="Niu S.C."/>
            <person name="Huang J."/>
            <person name="Wang M."/>
            <person name="Liu G.H."/>
            <person name="Yang H.J."/>
            <person name="Xiao X.J."/>
            <person name="Hsiao Y.Y."/>
            <person name="Wu W.L."/>
            <person name="Chen Y.Y."/>
            <person name="Mitsuda N."/>
            <person name="Ohme-Takagi M."/>
            <person name="Luo Y.B."/>
            <person name="Van de Peer Y."/>
            <person name="Liu Z.J."/>
        </authorList>
    </citation>
    <scope>NUCLEOTIDE SEQUENCE [LARGE SCALE GENOMIC DNA]</scope>
    <source>
        <tissue evidence="1">The whole plant</tissue>
    </source>
</reference>
<protein>
    <submittedName>
        <fullName evidence="1">Uncharacterized protein</fullName>
    </submittedName>
</protein>
<accession>A0A2I0W5M1</accession>
<reference evidence="1 2" key="2">
    <citation type="journal article" date="2017" name="Nature">
        <title>The Apostasia genome and the evolution of orchids.</title>
        <authorList>
            <person name="Zhang G.Q."/>
            <person name="Liu K.W."/>
            <person name="Li Z."/>
            <person name="Lohaus R."/>
            <person name="Hsiao Y.Y."/>
            <person name="Niu S.C."/>
            <person name="Wang J.Y."/>
            <person name="Lin Y.C."/>
            <person name="Xu Q."/>
            <person name="Chen L.J."/>
            <person name="Yoshida K."/>
            <person name="Fujiwara S."/>
            <person name="Wang Z.W."/>
            <person name="Zhang Y.Q."/>
            <person name="Mitsuda N."/>
            <person name="Wang M."/>
            <person name="Liu G.H."/>
            <person name="Pecoraro L."/>
            <person name="Huang H.X."/>
            <person name="Xiao X.J."/>
            <person name="Lin M."/>
            <person name="Wu X.Y."/>
            <person name="Wu W.L."/>
            <person name="Chen Y.Y."/>
            <person name="Chang S.B."/>
            <person name="Sakamoto S."/>
            <person name="Ohme-Takagi M."/>
            <person name="Yagi M."/>
            <person name="Zeng S.J."/>
            <person name="Shen C.Y."/>
            <person name="Yeh C.M."/>
            <person name="Luo Y.B."/>
            <person name="Tsai W.C."/>
            <person name="Van de Peer Y."/>
            <person name="Liu Z.J."/>
        </authorList>
    </citation>
    <scope>NUCLEOTIDE SEQUENCE [LARGE SCALE GENOMIC DNA]</scope>
    <source>
        <tissue evidence="1">The whole plant</tissue>
    </source>
</reference>
<keyword evidence="2" id="KW-1185">Reference proteome</keyword>
<name>A0A2I0W5M1_9ASPA</name>
<organism evidence="1 2">
    <name type="scientific">Dendrobium catenatum</name>
    <dbReference type="NCBI Taxonomy" id="906689"/>
    <lineage>
        <taxon>Eukaryota</taxon>
        <taxon>Viridiplantae</taxon>
        <taxon>Streptophyta</taxon>
        <taxon>Embryophyta</taxon>
        <taxon>Tracheophyta</taxon>
        <taxon>Spermatophyta</taxon>
        <taxon>Magnoliopsida</taxon>
        <taxon>Liliopsida</taxon>
        <taxon>Asparagales</taxon>
        <taxon>Orchidaceae</taxon>
        <taxon>Epidendroideae</taxon>
        <taxon>Malaxideae</taxon>
        <taxon>Dendrobiinae</taxon>
        <taxon>Dendrobium</taxon>
    </lineage>
</organism>
<dbReference type="EMBL" id="KZ502903">
    <property type="protein sequence ID" value="PKU70955.1"/>
    <property type="molecule type" value="Genomic_DNA"/>
</dbReference>
<evidence type="ECO:0000313" key="1">
    <source>
        <dbReference type="EMBL" id="PKU70955.1"/>
    </source>
</evidence>
<dbReference type="Proteomes" id="UP000233837">
    <property type="component" value="Unassembled WGS sequence"/>
</dbReference>